<accession>A0ABW6WLY8</accession>
<organism evidence="5 6">
    <name type="scientific">Paractinoplanes globisporus</name>
    <dbReference type="NCBI Taxonomy" id="113565"/>
    <lineage>
        <taxon>Bacteria</taxon>
        <taxon>Bacillati</taxon>
        <taxon>Actinomycetota</taxon>
        <taxon>Actinomycetes</taxon>
        <taxon>Micromonosporales</taxon>
        <taxon>Micromonosporaceae</taxon>
        <taxon>Paractinoplanes</taxon>
    </lineage>
</organism>
<dbReference type="InterPro" id="IPR036388">
    <property type="entry name" value="WH-like_DNA-bd_sf"/>
</dbReference>
<dbReference type="Proteomes" id="UP001602245">
    <property type="component" value="Unassembled WGS sequence"/>
</dbReference>
<protein>
    <submittedName>
        <fullName evidence="5">BTAD domain-containing putative transcriptional regulator</fullName>
    </submittedName>
</protein>
<keyword evidence="6" id="KW-1185">Reference proteome</keyword>
<dbReference type="InterPro" id="IPR011990">
    <property type="entry name" value="TPR-like_helical_dom_sf"/>
</dbReference>
<evidence type="ECO:0000313" key="6">
    <source>
        <dbReference type="Proteomes" id="UP001602245"/>
    </source>
</evidence>
<evidence type="ECO:0000259" key="4">
    <source>
        <dbReference type="SMART" id="SM01043"/>
    </source>
</evidence>
<comment type="similarity">
    <text evidence="1">Belongs to the AfsR/DnrI/RedD regulatory family.</text>
</comment>
<reference evidence="5 6" key="1">
    <citation type="submission" date="2024-10" db="EMBL/GenBank/DDBJ databases">
        <title>The Natural Products Discovery Center: Release of the First 8490 Sequenced Strains for Exploring Actinobacteria Biosynthetic Diversity.</title>
        <authorList>
            <person name="Kalkreuter E."/>
            <person name="Kautsar S.A."/>
            <person name="Yang D."/>
            <person name="Bader C.D."/>
            <person name="Teijaro C.N."/>
            <person name="Fluegel L."/>
            <person name="Davis C.M."/>
            <person name="Simpson J.R."/>
            <person name="Lauterbach L."/>
            <person name="Steele A.D."/>
            <person name="Gui C."/>
            <person name="Meng S."/>
            <person name="Li G."/>
            <person name="Viehrig K."/>
            <person name="Ye F."/>
            <person name="Su P."/>
            <person name="Kiefer A.F."/>
            <person name="Nichols A."/>
            <person name="Cepeda A.J."/>
            <person name="Yan W."/>
            <person name="Fan B."/>
            <person name="Jiang Y."/>
            <person name="Adhikari A."/>
            <person name="Zheng C.-J."/>
            <person name="Schuster L."/>
            <person name="Cowan T.M."/>
            <person name="Smanski M.J."/>
            <person name="Chevrette M.G."/>
            <person name="De Carvalho L.P.S."/>
            <person name="Shen B."/>
        </authorList>
    </citation>
    <scope>NUCLEOTIDE SEQUENCE [LARGE SCALE GENOMIC DNA]</scope>
    <source>
        <strain evidence="5 6">NPDC000087</strain>
    </source>
</reference>
<dbReference type="SMART" id="SM01043">
    <property type="entry name" value="BTAD"/>
    <property type="match status" value="1"/>
</dbReference>
<feature type="domain" description="OmpR/PhoB-type" evidence="3">
    <location>
        <begin position="20"/>
        <end position="96"/>
    </location>
</feature>
<dbReference type="SUPFAM" id="SSF46894">
    <property type="entry name" value="C-terminal effector domain of the bipartite response regulators"/>
    <property type="match status" value="1"/>
</dbReference>
<feature type="domain" description="Bacterial transcriptional activator" evidence="4">
    <location>
        <begin position="104"/>
        <end position="249"/>
    </location>
</feature>
<dbReference type="RefSeq" id="WP_020514880.1">
    <property type="nucleotide sequence ID" value="NZ_JBIAZU010000006.1"/>
</dbReference>
<proteinExistence type="inferred from homology"/>
<name>A0ABW6WLY8_9ACTN</name>
<dbReference type="Gene3D" id="1.25.40.10">
    <property type="entry name" value="Tetratricopeptide repeat domain"/>
    <property type="match status" value="1"/>
</dbReference>
<dbReference type="EMBL" id="JBIAZU010000006">
    <property type="protein sequence ID" value="MFF5294311.1"/>
    <property type="molecule type" value="Genomic_DNA"/>
</dbReference>
<comment type="caution">
    <text evidence="5">The sequence shown here is derived from an EMBL/GenBank/DDBJ whole genome shotgun (WGS) entry which is preliminary data.</text>
</comment>
<dbReference type="InterPro" id="IPR001867">
    <property type="entry name" value="OmpR/PhoB-type_DNA-bd"/>
</dbReference>
<dbReference type="Gene3D" id="1.10.10.10">
    <property type="entry name" value="Winged helix-like DNA-binding domain superfamily/Winged helix DNA-binding domain"/>
    <property type="match status" value="1"/>
</dbReference>
<dbReference type="InterPro" id="IPR051677">
    <property type="entry name" value="AfsR-DnrI-RedD_regulator"/>
</dbReference>
<evidence type="ECO:0000259" key="3">
    <source>
        <dbReference type="SMART" id="SM00862"/>
    </source>
</evidence>
<sequence>MHGIRIRAYLLGDVQVIVNGRLVETPSRHGRDLILYLLLHRKAAVQRDVLVDTFWPRARPAAGRNRLHVVLAGVRKTLREASAEPVIERSGAGYRIAPAAEVWIDADEFERRCRAGRRADGGGDSAEALRQYESAGLLLRGEFLADRPYAEWAAPRREALRAVALEAQSRLLQLHTGRGEHGAAAALARRILSDDPCNEGAHRTLMLCYAVTGLRHLALLQYHELVTTLWADLRVRPAAETTDLYERLRRPERMPQPA</sequence>
<evidence type="ECO:0000256" key="2">
    <source>
        <dbReference type="ARBA" id="ARBA00023125"/>
    </source>
</evidence>
<evidence type="ECO:0000313" key="5">
    <source>
        <dbReference type="EMBL" id="MFF5294311.1"/>
    </source>
</evidence>
<gene>
    <name evidence="5" type="ORF">ACFY35_33150</name>
</gene>
<dbReference type="Pfam" id="PF03704">
    <property type="entry name" value="BTAD"/>
    <property type="match status" value="1"/>
</dbReference>
<dbReference type="SMART" id="SM00862">
    <property type="entry name" value="Trans_reg_C"/>
    <property type="match status" value="1"/>
</dbReference>
<dbReference type="InterPro" id="IPR016032">
    <property type="entry name" value="Sig_transdc_resp-reg_C-effctor"/>
</dbReference>
<dbReference type="SUPFAM" id="SSF48452">
    <property type="entry name" value="TPR-like"/>
    <property type="match status" value="1"/>
</dbReference>
<keyword evidence="2" id="KW-0238">DNA-binding</keyword>
<evidence type="ECO:0000256" key="1">
    <source>
        <dbReference type="ARBA" id="ARBA00005820"/>
    </source>
</evidence>
<dbReference type="PANTHER" id="PTHR35807">
    <property type="entry name" value="TRANSCRIPTIONAL REGULATOR REDD-RELATED"/>
    <property type="match status" value="1"/>
</dbReference>
<dbReference type="PANTHER" id="PTHR35807:SF2">
    <property type="entry name" value="TRANSCRIPTIONAL ACTIVATOR DOMAIN"/>
    <property type="match status" value="1"/>
</dbReference>
<dbReference type="InterPro" id="IPR005158">
    <property type="entry name" value="BTAD"/>
</dbReference>